<evidence type="ECO:0000313" key="3">
    <source>
        <dbReference type="Proteomes" id="UP000634043"/>
    </source>
</evidence>
<dbReference type="InterPro" id="IPR037523">
    <property type="entry name" value="VOC_core"/>
</dbReference>
<dbReference type="Proteomes" id="UP000634043">
    <property type="component" value="Unassembled WGS sequence"/>
</dbReference>
<dbReference type="SUPFAM" id="SSF54593">
    <property type="entry name" value="Glyoxalase/Bleomycin resistance protein/Dihydroxybiphenyl dioxygenase"/>
    <property type="match status" value="1"/>
</dbReference>
<sequence length="129" mass="14306">MAQTFNVVGWFEIPVTDMPRAIRFYENVFGYTLHYQTIGDEEMAWFPWSEEGTGASGSLVKHEEKYKPSADGAVVYFSSPSGDLANELARVEKAGGKLLQDKTLIAEDIGFMALILDTEGNRIALHSRG</sequence>
<accession>A0ABQ1VVC5</accession>
<dbReference type="PANTHER" id="PTHR33993:SF2">
    <property type="entry name" value="VOC DOMAIN-CONTAINING PROTEIN"/>
    <property type="match status" value="1"/>
</dbReference>
<gene>
    <name evidence="2" type="ORF">GCM10011323_02460</name>
</gene>
<name>A0ABQ1VVC5_9BACT</name>
<feature type="domain" description="VOC" evidence="1">
    <location>
        <begin position="7"/>
        <end position="128"/>
    </location>
</feature>
<reference evidence="3" key="1">
    <citation type="journal article" date="2019" name="Int. J. Syst. Evol. Microbiol.">
        <title>The Global Catalogue of Microorganisms (GCM) 10K type strain sequencing project: providing services to taxonomists for standard genome sequencing and annotation.</title>
        <authorList>
            <consortium name="The Broad Institute Genomics Platform"/>
            <consortium name="The Broad Institute Genome Sequencing Center for Infectious Disease"/>
            <person name="Wu L."/>
            <person name="Ma J."/>
        </authorList>
    </citation>
    <scope>NUCLEOTIDE SEQUENCE [LARGE SCALE GENOMIC DNA]</scope>
    <source>
        <strain evidence="3">CGMCC 1.12749</strain>
    </source>
</reference>
<dbReference type="Gene3D" id="3.10.180.10">
    <property type="entry name" value="2,3-Dihydroxybiphenyl 1,2-Dioxygenase, domain 1"/>
    <property type="match status" value="1"/>
</dbReference>
<dbReference type="PROSITE" id="PS51819">
    <property type="entry name" value="VOC"/>
    <property type="match status" value="1"/>
</dbReference>
<dbReference type="RefSeq" id="WP_188499691.1">
    <property type="nucleotide sequence ID" value="NZ_BMFP01000001.1"/>
</dbReference>
<dbReference type="Pfam" id="PF00903">
    <property type="entry name" value="Glyoxalase"/>
    <property type="match status" value="1"/>
</dbReference>
<dbReference type="InterPro" id="IPR029068">
    <property type="entry name" value="Glyas_Bleomycin-R_OHBP_Dase"/>
</dbReference>
<dbReference type="PANTHER" id="PTHR33993">
    <property type="entry name" value="GLYOXALASE-RELATED"/>
    <property type="match status" value="1"/>
</dbReference>
<dbReference type="CDD" id="cd07247">
    <property type="entry name" value="SgaA_N_like"/>
    <property type="match status" value="1"/>
</dbReference>
<dbReference type="EMBL" id="BMFP01000001">
    <property type="protein sequence ID" value="GGG00974.1"/>
    <property type="molecule type" value="Genomic_DNA"/>
</dbReference>
<proteinExistence type="predicted"/>
<dbReference type="InterPro" id="IPR004360">
    <property type="entry name" value="Glyas_Fos-R_dOase_dom"/>
</dbReference>
<dbReference type="InterPro" id="IPR052164">
    <property type="entry name" value="Anthracycline_SecMetBiosynth"/>
</dbReference>
<evidence type="ECO:0000313" key="2">
    <source>
        <dbReference type="EMBL" id="GGG00974.1"/>
    </source>
</evidence>
<evidence type="ECO:0000259" key="1">
    <source>
        <dbReference type="PROSITE" id="PS51819"/>
    </source>
</evidence>
<protein>
    <submittedName>
        <fullName evidence="2">Glyoxalase</fullName>
    </submittedName>
</protein>
<comment type="caution">
    <text evidence="2">The sequence shown here is derived from an EMBL/GenBank/DDBJ whole genome shotgun (WGS) entry which is preliminary data.</text>
</comment>
<keyword evidence="3" id="KW-1185">Reference proteome</keyword>
<organism evidence="2 3">
    <name type="scientific">Pontibacter amylolyticus</name>
    <dbReference type="NCBI Taxonomy" id="1424080"/>
    <lineage>
        <taxon>Bacteria</taxon>
        <taxon>Pseudomonadati</taxon>
        <taxon>Bacteroidota</taxon>
        <taxon>Cytophagia</taxon>
        <taxon>Cytophagales</taxon>
        <taxon>Hymenobacteraceae</taxon>
        <taxon>Pontibacter</taxon>
    </lineage>
</organism>